<accession>A0A223ENF4</accession>
<dbReference type="AlphaFoldDB" id="A0A223ENF4"/>
<evidence type="ECO:0000313" key="1">
    <source>
        <dbReference type="EMBL" id="ASS96788.1"/>
    </source>
</evidence>
<reference evidence="1 2" key="1">
    <citation type="submission" date="2016-10" db="EMBL/GenBank/DDBJ databases">
        <title>The whole genome sequencing and assembly of Bacillus simplex DSM 1321 strain.</title>
        <authorList>
            <person name="Park M.-K."/>
            <person name="Lee Y.-J."/>
            <person name="Yi H."/>
            <person name="Bahn Y.-S."/>
            <person name="Kim J.F."/>
            <person name="Lee D.-W."/>
        </authorList>
    </citation>
    <scope>NUCLEOTIDE SEQUENCE [LARGE SCALE GENOMIC DNA]</scope>
    <source>
        <strain evidence="1 2">DSM 1321</strain>
    </source>
</reference>
<gene>
    <name evidence="1" type="ORF">BS1321_24505</name>
</gene>
<organism evidence="1 2">
    <name type="scientific">Peribacillus simplex NBRC 15720 = DSM 1321</name>
    <dbReference type="NCBI Taxonomy" id="1349754"/>
    <lineage>
        <taxon>Bacteria</taxon>
        <taxon>Bacillati</taxon>
        <taxon>Bacillota</taxon>
        <taxon>Bacilli</taxon>
        <taxon>Bacillales</taxon>
        <taxon>Bacillaceae</taxon>
        <taxon>Peribacillus</taxon>
    </lineage>
</organism>
<dbReference type="EMBL" id="CP017704">
    <property type="protein sequence ID" value="ASS96788.1"/>
    <property type="molecule type" value="Genomic_DNA"/>
</dbReference>
<proteinExistence type="predicted"/>
<name>A0A223ENF4_9BACI</name>
<protein>
    <recommendedName>
        <fullName evidence="3">DUF3880 domain-containing protein</fullName>
    </recommendedName>
</protein>
<evidence type="ECO:0008006" key="3">
    <source>
        <dbReference type="Google" id="ProtNLM"/>
    </source>
</evidence>
<evidence type="ECO:0000313" key="2">
    <source>
        <dbReference type="Proteomes" id="UP000214618"/>
    </source>
</evidence>
<dbReference type="Proteomes" id="UP000214618">
    <property type="component" value="Chromosome"/>
</dbReference>
<sequence>MPAYLCQDDSGFINKAITLDTFFQIPVDIVIASLPAHIEPFTHLCKIHPNKPKLIYQIGNAWPIEAGLAPNVMASALINDLPNHIHFISYHQEFDISIFYPDFSYPGQNIYSFVNCFNAIEAYDPDWQLFESVEKLMPDWNFKSYGGLCRDNRVDGFGKVAKRMRESRFIWHTKYGGDGYGHVVYNSAAVARPMIVKMEYYQDKLGRELMIDGETCLAIDGLSPQEVVNKILYYSDEKRYATLCKNVYKIFKEKVDFDKEENAMQSFINGLI</sequence>